<keyword evidence="4" id="KW-1185">Reference proteome</keyword>
<sequence length="532" mass="61588">MDDELRRESAKEELRLCTPSHPLPLEIQQMEQEETTCRYCGVSYLILHEFQRLQERLRELEELTAANQLYKDRVKALTLQVSQADSKLVDLRTENKKTREELESELKCSVQLRSVCERQRVLLQDAGPVLQCVAAELREVKEDLSLLSQDQTTALILQHCSTAASERVVLQQEVTRAEEEVGKLQQEIWELQERLHVSDLETETLKNCIQNQELLQNQNQQALKQEVESLQEELQKSHSERAGVERLLESKRKEEEGRSSHLQQQCDEQSATILREALMHAQTEELQEMEDTFRRRLELAEEQGSKWRRDAALELDIERQKNEQLIQKYHQLQDKLPTLVQSASRELKEEVSALEARLREREEELKCEREEASAREGRLLREQQAEVEHLQTKLQERHQEALELQRAHRDLLQLREENSTLHQENSLLQETVRRECEERADLTAALSLAREQLLGVRQIAVNSSIARSSATSSLPSLSAGHGRDAVTGDRSTASWHGNSRQLLPALPRLATERPAPLTKARHRISRKDKRSC</sequence>
<dbReference type="InterPro" id="IPR038799">
    <property type="entry name" value="LEKR1"/>
</dbReference>
<feature type="region of interest" description="Disordered" evidence="2">
    <location>
        <begin position="465"/>
        <end position="532"/>
    </location>
</feature>
<dbReference type="PANTHER" id="PTHR34251">
    <property type="entry name" value="LEUCINE-, GLUTAMATE- AND LYSINE-RICH PROTEIN 1"/>
    <property type="match status" value="1"/>
</dbReference>
<dbReference type="EMBL" id="JAHKSW010000004">
    <property type="protein sequence ID" value="KAG7333517.1"/>
    <property type="molecule type" value="Genomic_DNA"/>
</dbReference>
<gene>
    <name evidence="3" type="ORF">KOW79_003652</name>
</gene>
<evidence type="ECO:0000256" key="2">
    <source>
        <dbReference type="SAM" id="MobiDB-lite"/>
    </source>
</evidence>
<feature type="coiled-coil region" evidence="1">
    <location>
        <begin position="53"/>
        <end position="101"/>
    </location>
</feature>
<dbReference type="PANTHER" id="PTHR34251:SF1">
    <property type="entry name" value="LEUCINE, GLUTAMATE AND LYSINE RICH 1"/>
    <property type="match status" value="1"/>
</dbReference>
<reference evidence="3 4" key="1">
    <citation type="submission" date="2021-06" db="EMBL/GenBank/DDBJ databases">
        <title>Chromosome-level genome assembly of the red-tail catfish (Hemibagrus wyckioides).</title>
        <authorList>
            <person name="Shao F."/>
        </authorList>
    </citation>
    <scope>NUCLEOTIDE SEQUENCE [LARGE SCALE GENOMIC DNA]</scope>
    <source>
        <strain evidence="3">EC202008001</strain>
        <tissue evidence="3">Blood</tissue>
    </source>
</reference>
<proteinExistence type="predicted"/>
<dbReference type="AlphaFoldDB" id="A0A9D3SR59"/>
<dbReference type="OrthoDB" id="10256467at2759"/>
<feature type="coiled-coil region" evidence="1">
    <location>
        <begin position="283"/>
        <end position="431"/>
    </location>
</feature>
<evidence type="ECO:0000313" key="3">
    <source>
        <dbReference type="EMBL" id="KAG7333517.1"/>
    </source>
</evidence>
<accession>A0A9D3SR59</accession>
<feature type="compositionally biased region" description="Basic and acidic residues" evidence="2">
    <location>
        <begin position="233"/>
        <end position="259"/>
    </location>
</feature>
<organism evidence="3 4">
    <name type="scientific">Hemibagrus wyckioides</name>
    <dbReference type="NCBI Taxonomy" id="337641"/>
    <lineage>
        <taxon>Eukaryota</taxon>
        <taxon>Metazoa</taxon>
        <taxon>Chordata</taxon>
        <taxon>Craniata</taxon>
        <taxon>Vertebrata</taxon>
        <taxon>Euteleostomi</taxon>
        <taxon>Actinopterygii</taxon>
        <taxon>Neopterygii</taxon>
        <taxon>Teleostei</taxon>
        <taxon>Ostariophysi</taxon>
        <taxon>Siluriformes</taxon>
        <taxon>Bagridae</taxon>
        <taxon>Hemibagrus</taxon>
    </lineage>
</organism>
<feature type="compositionally biased region" description="Low complexity" evidence="2">
    <location>
        <begin position="465"/>
        <end position="479"/>
    </location>
</feature>
<feature type="compositionally biased region" description="Basic residues" evidence="2">
    <location>
        <begin position="519"/>
        <end position="532"/>
    </location>
</feature>
<name>A0A9D3SR59_9TELE</name>
<evidence type="ECO:0000256" key="1">
    <source>
        <dbReference type="SAM" id="Coils"/>
    </source>
</evidence>
<comment type="caution">
    <text evidence="3">The sequence shown here is derived from an EMBL/GenBank/DDBJ whole genome shotgun (WGS) entry which is preliminary data.</text>
</comment>
<feature type="compositionally biased region" description="Polar residues" evidence="2">
    <location>
        <begin position="489"/>
        <end position="501"/>
    </location>
</feature>
<keyword evidence="1" id="KW-0175">Coiled coil</keyword>
<evidence type="ECO:0008006" key="5">
    <source>
        <dbReference type="Google" id="ProtNLM"/>
    </source>
</evidence>
<protein>
    <recommendedName>
        <fullName evidence="5">Leucine-, glutamate- and lysine-rich protein 1</fullName>
    </recommendedName>
</protein>
<dbReference type="Proteomes" id="UP000824219">
    <property type="component" value="Linkage Group LG04"/>
</dbReference>
<evidence type="ECO:0000313" key="4">
    <source>
        <dbReference type="Proteomes" id="UP000824219"/>
    </source>
</evidence>
<feature type="region of interest" description="Disordered" evidence="2">
    <location>
        <begin position="229"/>
        <end position="267"/>
    </location>
</feature>